<dbReference type="Pfam" id="PF00320">
    <property type="entry name" value="GATA"/>
    <property type="match status" value="1"/>
</dbReference>
<feature type="compositionally biased region" description="Low complexity" evidence="5">
    <location>
        <begin position="508"/>
        <end position="518"/>
    </location>
</feature>
<dbReference type="PROSITE" id="PS50114">
    <property type="entry name" value="GATA_ZN_FINGER_2"/>
    <property type="match status" value="1"/>
</dbReference>
<gene>
    <name evidence="7" type="ORF">LRAMOSA10366</name>
</gene>
<evidence type="ECO:0000256" key="5">
    <source>
        <dbReference type="SAM" id="MobiDB-lite"/>
    </source>
</evidence>
<keyword evidence="3" id="KW-0862">Zinc</keyword>
<proteinExistence type="predicted"/>
<feature type="region of interest" description="Disordered" evidence="5">
    <location>
        <begin position="614"/>
        <end position="657"/>
    </location>
</feature>
<evidence type="ECO:0000313" key="7">
    <source>
        <dbReference type="EMBL" id="CDS09006.1"/>
    </source>
</evidence>
<dbReference type="Gene3D" id="3.30.50.10">
    <property type="entry name" value="Erythroid Transcription Factor GATA-1, subunit A"/>
    <property type="match status" value="1"/>
</dbReference>
<dbReference type="CDD" id="cd00202">
    <property type="entry name" value="ZnF_GATA"/>
    <property type="match status" value="1"/>
</dbReference>
<accession>A0A077WN31</accession>
<dbReference type="InterPro" id="IPR013088">
    <property type="entry name" value="Znf_NHR/GATA"/>
</dbReference>
<feature type="compositionally biased region" description="Polar residues" evidence="5">
    <location>
        <begin position="140"/>
        <end position="150"/>
    </location>
</feature>
<feature type="compositionally biased region" description="Polar residues" evidence="5">
    <location>
        <begin position="409"/>
        <end position="423"/>
    </location>
</feature>
<feature type="compositionally biased region" description="Basic residues" evidence="5">
    <location>
        <begin position="524"/>
        <end position="539"/>
    </location>
</feature>
<feature type="compositionally biased region" description="Basic residues" evidence="5">
    <location>
        <begin position="547"/>
        <end position="562"/>
    </location>
</feature>
<dbReference type="InterPro" id="IPR000679">
    <property type="entry name" value="Znf_GATA"/>
</dbReference>
<feature type="domain" description="GATA-type" evidence="6">
    <location>
        <begin position="460"/>
        <end position="496"/>
    </location>
</feature>
<sequence>MASRTRPRAHSETGTIQHDYGHLVSEAFQRYQLPNNLGQDIVGWPEEGVTRRIQSRFLGLSSLKLTHCTLPPPSMAFYEITESEISVIASRQRQPDLGEEDDKVSLSTTSASSPECVDALLSLAQSSPPPPLGDAMILTDNPTASSSTRSLPPKKRKRRRVISYNVVFCIPSTMDEDILTVPNPDQDYFLFPRDAVVEAVNQSSTPLEVMFSYHLPQCTIESTSSLIHASSLLHSMCSCRSSTYPSKLEEFATVCSDHLASTTNNNYNTFLRSQRRFTDPCIQSESCHVLNMRMTGVSKDLYDAMKQVVSNFESVCQRMMDLIRLHTERMNNEKAIDMKQEDQDMTEEEATITTMLTKTQVQSEEEEEVDPMLYDSTAAVATGGGHWSSDEWDKDLDDDQDDTDYCMTSPHSKSTIASTSSHYTAPPPPSVNTTVTTNSTTTTTTSNTETKKGGKSGNGSNGMKKCLYCGSKSTPMWRRGPQGAGTLCNACGVKWKHGKILCGNDAPSQTTLSSSTSTPAKESHPRRNSAKGDKRRRKTSSATIKKDKSRNKAAQQRKRASIQHKMESDEDDMMTGVQYTFTSPRDIVPESFHPRYQQQQQRMWEHSSSVSSYSHSFEESSCSPPLESFSSSPNSSIHDPMLDKNSSSSSSSSFPLSDAVEAATVLTLLKRS</sequence>
<keyword evidence="1" id="KW-0479">Metal-binding</keyword>
<dbReference type="AlphaFoldDB" id="A0A077WN31"/>
<organism evidence="7">
    <name type="scientific">Lichtheimia ramosa</name>
    <dbReference type="NCBI Taxonomy" id="688394"/>
    <lineage>
        <taxon>Eukaryota</taxon>
        <taxon>Fungi</taxon>
        <taxon>Fungi incertae sedis</taxon>
        <taxon>Mucoromycota</taxon>
        <taxon>Mucoromycotina</taxon>
        <taxon>Mucoromycetes</taxon>
        <taxon>Mucorales</taxon>
        <taxon>Lichtheimiaceae</taxon>
        <taxon>Lichtheimia</taxon>
    </lineage>
</organism>
<evidence type="ECO:0000256" key="4">
    <source>
        <dbReference type="PROSITE-ProRule" id="PRU00094"/>
    </source>
</evidence>
<dbReference type="GO" id="GO:0043565">
    <property type="term" value="F:sequence-specific DNA binding"/>
    <property type="evidence" value="ECO:0007669"/>
    <property type="project" value="InterPro"/>
</dbReference>
<evidence type="ECO:0000256" key="1">
    <source>
        <dbReference type="ARBA" id="ARBA00022723"/>
    </source>
</evidence>
<evidence type="ECO:0000259" key="6">
    <source>
        <dbReference type="PROSITE" id="PS50114"/>
    </source>
</evidence>
<dbReference type="SUPFAM" id="SSF57716">
    <property type="entry name" value="Glucocorticoid receptor-like (DNA-binding domain)"/>
    <property type="match status" value="1"/>
</dbReference>
<dbReference type="SMART" id="SM00401">
    <property type="entry name" value="ZnF_GATA"/>
    <property type="match status" value="1"/>
</dbReference>
<dbReference type="PANTHER" id="PTHR45658:SF18">
    <property type="entry name" value="PROTEIN GAT2"/>
    <property type="match status" value="1"/>
</dbReference>
<dbReference type="PANTHER" id="PTHR45658">
    <property type="entry name" value="GATA TRANSCRIPTION FACTOR"/>
    <property type="match status" value="1"/>
</dbReference>
<name>A0A077WN31_9FUNG</name>
<keyword evidence="2 4" id="KW-0863">Zinc-finger</keyword>
<feature type="region of interest" description="Disordered" evidence="5">
    <location>
        <begin position="507"/>
        <end position="573"/>
    </location>
</feature>
<feature type="compositionally biased region" description="Low complexity" evidence="5">
    <location>
        <begin position="614"/>
        <end position="636"/>
    </location>
</feature>
<dbReference type="EMBL" id="LK023328">
    <property type="protein sequence ID" value="CDS09006.1"/>
    <property type="molecule type" value="Genomic_DNA"/>
</dbReference>
<dbReference type="InterPro" id="IPR051140">
    <property type="entry name" value="GATA_TF"/>
</dbReference>
<feature type="compositionally biased region" description="Low complexity" evidence="5">
    <location>
        <begin position="431"/>
        <end position="448"/>
    </location>
</feature>
<feature type="region of interest" description="Disordered" evidence="5">
    <location>
        <begin position="384"/>
        <end position="458"/>
    </location>
</feature>
<dbReference type="OrthoDB" id="2162994at2759"/>
<dbReference type="GO" id="GO:0006355">
    <property type="term" value="P:regulation of DNA-templated transcription"/>
    <property type="evidence" value="ECO:0007669"/>
    <property type="project" value="InterPro"/>
</dbReference>
<evidence type="ECO:0000256" key="3">
    <source>
        <dbReference type="ARBA" id="ARBA00022833"/>
    </source>
</evidence>
<evidence type="ECO:0000256" key="2">
    <source>
        <dbReference type="ARBA" id="ARBA00022771"/>
    </source>
</evidence>
<dbReference type="GO" id="GO:0008270">
    <property type="term" value="F:zinc ion binding"/>
    <property type="evidence" value="ECO:0007669"/>
    <property type="project" value="UniProtKB-KW"/>
</dbReference>
<feature type="region of interest" description="Disordered" evidence="5">
    <location>
        <begin position="131"/>
        <end position="157"/>
    </location>
</feature>
<reference evidence="7" key="1">
    <citation type="journal article" date="2014" name="Genome Announc.">
        <title>De novo whole-genome sequence and genome annotation of Lichtheimia ramosa.</title>
        <authorList>
            <person name="Linde J."/>
            <person name="Schwartze V."/>
            <person name="Binder U."/>
            <person name="Lass-Florl C."/>
            <person name="Voigt K."/>
            <person name="Horn F."/>
        </authorList>
    </citation>
    <scope>NUCLEOTIDE SEQUENCE</scope>
    <source>
        <strain evidence="7">JMRC FSU:6197</strain>
    </source>
</reference>
<feature type="compositionally biased region" description="Acidic residues" evidence="5">
    <location>
        <begin position="390"/>
        <end position="404"/>
    </location>
</feature>
<feature type="region of interest" description="Disordered" evidence="5">
    <location>
        <begin position="91"/>
        <end position="111"/>
    </location>
</feature>
<protein>
    <recommendedName>
        <fullName evidence="6">GATA-type domain-containing protein</fullName>
    </recommendedName>
</protein>